<evidence type="ECO:0000256" key="1">
    <source>
        <dbReference type="ARBA" id="ARBA00007238"/>
    </source>
</evidence>
<dbReference type="InterPro" id="IPR036282">
    <property type="entry name" value="Glutathione-S-Trfase_C_sf"/>
</dbReference>
<comment type="similarity">
    <text evidence="1 2">Belongs to the PAL/histidase family.</text>
</comment>
<dbReference type="Pfam" id="PF22041">
    <property type="entry name" value="GST_C_7"/>
    <property type="match status" value="1"/>
</dbReference>
<evidence type="ECO:0000256" key="2">
    <source>
        <dbReference type="RuleBase" id="RU003954"/>
    </source>
</evidence>
<keyword evidence="5" id="KW-1185">Reference proteome</keyword>
<evidence type="ECO:0000259" key="3">
    <source>
        <dbReference type="Pfam" id="PF22041"/>
    </source>
</evidence>
<dbReference type="GO" id="GO:0006559">
    <property type="term" value="P:L-phenylalanine catabolic process"/>
    <property type="evidence" value="ECO:0007669"/>
    <property type="project" value="InterPro"/>
</dbReference>
<dbReference type="Gene3D" id="1.10.274.20">
    <property type="entry name" value="Phenylalanine ammonia-lyase 1, domain 3"/>
    <property type="match status" value="1"/>
</dbReference>
<dbReference type="InterPro" id="IPR024083">
    <property type="entry name" value="Fumarase/histidase_N"/>
</dbReference>
<dbReference type="InterPro" id="IPR023144">
    <property type="entry name" value="Phe_NH3-lyase_shielding_dom_sf"/>
</dbReference>
<dbReference type="Gene3D" id="1.20.200.10">
    <property type="entry name" value="Fumarase/aspartase (Central domain)"/>
    <property type="match status" value="1"/>
</dbReference>
<name>A0A9P5TNL4_GYMJU</name>
<dbReference type="CDD" id="cd00332">
    <property type="entry name" value="PAL-HAL"/>
    <property type="match status" value="1"/>
</dbReference>
<dbReference type="Gene3D" id="1.20.1050.10">
    <property type="match status" value="1"/>
</dbReference>
<dbReference type="Pfam" id="PF00221">
    <property type="entry name" value="Lyase_aromatic"/>
    <property type="match status" value="1"/>
</dbReference>
<proteinExistence type="inferred from homology"/>
<dbReference type="Gene3D" id="1.10.275.10">
    <property type="entry name" value="Fumarase/aspartase (N-terminal domain)"/>
    <property type="match status" value="1"/>
</dbReference>
<dbReference type="PANTHER" id="PTHR10362">
    <property type="entry name" value="HISTIDINE AMMONIA-LYASE"/>
    <property type="match status" value="1"/>
</dbReference>
<dbReference type="InterPro" id="IPR054416">
    <property type="entry name" value="GST_UstS-like_C"/>
</dbReference>
<dbReference type="SUPFAM" id="SSF48557">
    <property type="entry name" value="L-aspartase-like"/>
    <property type="match status" value="1"/>
</dbReference>
<dbReference type="InterPro" id="IPR001106">
    <property type="entry name" value="Aromatic_Lyase"/>
</dbReference>
<dbReference type="OrthoDB" id="10051290at2759"/>
<dbReference type="InterPro" id="IPR005922">
    <property type="entry name" value="Phe_NH3-lyase"/>
</dbReference>
<evidence type="ECO:0000313" key="4">
    <source>
        <dbReference type="EMBL" id="KAF8901159.1"/>
    </source>
</evidence>
<feature type="domain" description="Glutathione S-transferase UstS-like C-terminal" evidence="3">
    <location>
        <begin position="108"/>
        <end position="219"/>
    </location>
</feature>
<dbReference type="SUPFAM" id="SSF52833">
    <property type="entry name" value="Thioredoxin-like"/>
    <property type="match status" value="1"/>
</dbReference>
<dbReference type="EMBL" id="JADNYJ010000043">
    <property type="protein sequence ID" value="KAF8901159.1"/>
    <property type="molecule type" value="Genomic_DNA"/>
</dbReference>
<dbReference type="SUPFAM" id="SSF47616">
    <property type="entry name" value="GST C-terminal domain-like"/>
    <property type="match status" value="1"/>
</dbReference>
<accession>A0A9P5TNL4</accession>
<evidence type="ECO:0000313" key="5">
    <source>
        <dbReference type="Proteomes" id="UP000724874"/>
    </source>
</evidence>
<dbReference type="InterPro" id="IPR008948">
    <property type="entry name" value="L-Aspartase-like"/>
</dbReference>
<organism evidence="4 5">
    <name type="scientific">Gymnopilus junonius</name>
    <name type="common">Spectacular rustgill mushroom</name>
    <name type="synonym">Gymnopilus spectabilis subsp. junonius</name>
    <dbReference type="NCBI Taxonomy" id="109634"/>
    <lineage>
        <taxon>Eukaryota</taxon>
        <taxon>Fungi</taxon>
        <taxon>Dikarya</taxon>
        <taxon>Basidiomycota</taxon>
        <taxon>Agaricomycotina</taxon>
        <taxon>Agaricomycetes</taxon>
        <taxon>Agaricomycetidae</taxon>
        <taxon>Agaricales</taxon>
        <taxon>Agaricineae</taxon>
        <taxon>Hymenogastraceae</taxon>
        <taxon>Gymnopilus</taxon>
    </lineage>
</organism>
<dbReference type="GO" id="GO:0005737">
    <property type="term" value="C:cytoplasm"/>
    <property type="evidence" value="ECO:0007669"/>
    <property type="project" value="InterPro"/>
</dbReference>
<dbReference type="InterPro" id="IPR036249">
    <property type="entry name" value="Thioredoxin-like_sf"/>
</dbReference>
<sequence length="894" mass="98286">MPTDIVLLDIPTNKGIPTAPTLNYKKLNYRTQWVSTIDIEKTCKPLGMRPTGVKPDGSPHYTLPAIIDRTDPSRPVFLSDSMPIVEYLETTYPAPPGYELLPASTKPLQVVLMQFVMPKLLGAVPYLILNGMYAAKSPAEQIDFRTRTEARFKKPFESIEKQGAEREAVFKAVEQDLTMLGFALDQNKEGGFFVGRQVSFADFAIAGWLIMVKVASPEEFGLVSLDWKVVDGKDRTVKIDGTSLDVASVIAVCRHDYTPSIDDSDFRKARVGAAVDVVQDLALGKQSQYGVTTGHGGTLASMETRSKRTALLQKLLLATCQCGILPSFEGEFTANDHALMMPQEWIRGTMFVRLNSIIRAQSGTRWIVIEGLYKLLCHGVAPCAPLRQSISASGDLGPLSYISSVLTGNPDIRAWYGSGQERKIYDAKTLLEKLNIQPVEYIAKEGLGLVNGTGASTAVAALAIHDCHSLAIASQVLSAFGVEAIKGSREPFEPYLHDISRPHPGQIEVAANIRYILQTSKLAKVQHEEADPEGKLRQDRYCIRGAPQWIGPQLETLLAAEKGISVELNSTTDNPIVDIEGHFLHHGANFMAMSITSAMEHSRLALAHLAKLTYSQFTELLNNHMNRGLPPNLSINEPSLDYSLKVADVAAASYLSEIAYLANPVSTHVVSAEMHNQAINSLALISARYTFEAIKITRMIMATHLYGLCQAVDLRAMEAIFREGLFSMLKTETLSHFGGFLVIDENFLRALTDQVVVLLNETTDQDSAPRFEKITSALTSTLIGLFGAQKPPLEISLAQIEAWRSSLSVKALNIYLAARDNYRPGPESLAANLLGRTNILYKFMRGELGVLIHWGDPTRDTTEIGTEIGKIFRAFESPRINEVLLEVLVGQVTK</sequence>
<dbReference type="Proteomes" id="UP000724874">
    <property type="component" value="Unassembled WGS sequence"/>
</dbReference>
<protein>
    <submittedName>
        <fullName evidence="4">L-Aspartase-like protein</fullName>
    </submittedName>
</protein>
<dbReference type="GO" id="GO:0016841">
    <property type="term" value="F:ammonia-lyase activity"/>
    <property type="evidence" value="ECO:0007669"/>
    <property type="project" value="InterPro"/>
</dbReference>
<dbReference type="Gene3D" id="3.40.30.10">
    <property type="entry name" value="Glutaredoxin"/>
    <property type="match status" value="1"/>
</dbReference>
<gene>
    <name evidence="4" type="ORF">CPB84DRAFT_1846925</name>
</gene>
<dbReference type="AlphaFoldDB" id="A0A9P5TNL4"/>
<reference evidence="4" key="1">
    <citation type="submission" date="2020-11" db="EMBL/GenBank/DDBJ databases">
        <authorList>
            <consortium name="DOE Joint Genome Institute"/>
            <person name="Ahrendt S."/>
            <person name="Riley R."/>
            <person name="Andreopoulos W."/>
            <person name="LaButti K."/>
            <person name="Pangilinan J."/>
            <person name="Ruiz-duenas F.J."/>
            <person name="Barrasa J.M."/>
            <person name="Sanchez-Garcia M."/>
            <person name="Camarero S."/>
            <person name="Miyauchi S."/>
            <person name="Serrano A."/>
            <person name="Linde D."/>
            <person name="Babiker R."/>
            <person name="Drula E."/>
            <person name="Ayuso-Fernandez I."/>
            <person name="Pacheco R."/>
            <person name="Padilla G."/>
            <person name="Ferreira P."/>
            <person name="Barriuso J."/>
            <person name="Kellner H."/>
            <person name="Castanera R."/>
            <person name="Alfaro M."/>
            <person name="Ramirez L."/>
            <person name="Pisabarro A.G."/>
            <person name="Kuo A."/>
            <person name="Tritt A."/>
            <person name="Lipzen A."/>
            <person name="He G."/>
            <person name="Yan M."/>
            <person name="Ng V."/>
            <person name="Cullen D."/>
            <person name="Martin F."/>
            <person name="Rosso M.-N."/>
            <person name="Henrissat B."/>
            <person name="Hibbett D."/>
            <person name="Martinez A.T."/>
            <person name="Grigoriev I.V."/>
        </authorList>
    </citation>
    <scope>NUCLEOTIDE SEQUENCE</scope>
    <source>
        <strain evidence="4">AH 44721</strain>
    </source>
</reference>
<keyword evidence="2" id="KW-0456">Lyase</keyword>
<comment type="caution">
    <text evidence="4">The sequence shown here is derived from an EMBL/GenBank/DDBJ whole genome shotgun (WGS) entry which is preliminary data.</text>
</comment>
<dbReference type="NCBIfam" id="TIGR01226">
    <property type="entry name" value="phe_am_lyase"/>
    <property type="match status" value="1"/>
</dbReference>